<comment type="caution">
    <text evidence="1">The sequence shown here is derived from an EMBL/GenBank/DDBJ whole genome shotgun (WGS) entry which is preliminary data.</text>
</comment>
<keyword evidence="2" id="KW-1185">Reference proteome</keyword>
<evidence type="ECO:0000313" key="1">
    <source>
        <dbReference type="EMBL" id="RNA28503.1"/>
    </source>
</evidence>
<sequence>MHKYQVLRKYKYTVPSNGGTISRALARDILMSKSESFGFFRLFPTITHIRYKAFNFFLIFSLQIIEMKNRIYMIPNK</sequence>
<accession>A0A3M7RY35</accession>
<organism evidence="1 2">
    <name type="scientific">Brachionus plicatilis</name>
    <name type="common">Marine rotifer</name>
    <name type="synonym">Brachionus muelleri</name>
    <dbReference type="NCBI Taxonomy" id="10195"/>
    <lineage>
        <taxon>Eukaryota</taxon>
        <taxon>Metazoa</taxon>
        <taxon>Spiralia</taxon>
        <taxon>Gnathifera</taxon>
        <taxon>Rotifera</taxon>
        <taxon>Eurotatoria</taxon>
        <taxon>Monogononta</taxon>
        <taxon>Pseudotrocha</taxon>
        <taxon>Ploima</taxon>
        <taxon>Brachionidae</taxon>
        <taxon>Brachionus</taxon>
    </lineage>
</organism>
<reference evidence="1 2" key="1">
    <citation type="journal article" date="2018" name="Sci. Rep.">
        <title>Genomic signatures of local adaptation to the degree of environmental predictability in rotifers.</title>
        <authorList>
            <person name="Franch-Gras L."/>
            <person name="Hahn C."/>
            <person name="Garcia-Roger E.M."/>
            <person name="Carmona M.J."/>
            <person name="Serra M."/>
            <person name="Gomez A."/>
        </authorList>
    </citation>
    <scope>NUCLEOTIDE SEQUENCE [LARGE SCALE GENOMIC DNA]</scope>
    <source>
        <strain evidence="1">HYR1</strain>
    </source>
</reference>
<dbReference type="Proteomes" id="UP000276133">
    <property type="component" value="Unassembled WGS sequence"/>
</dbReference>
<evidence type="ECO:0000313" key="2">
    <source>
        <dbReference type="Proteomes" id="UP000276133"/>
    </source>
</evidence>
<protein>
    <submittedName>
        <fullName evidence="1">Uncharacterized protein</fullName>
    </submittedName>
</protein>
<gene>
    <name evidence="1" type="ORF">BpHYR1_006244</name>
</gene>
<name>A0A3M7RY35_BRAPC</name>
<dbReference type="EMBL" id="REGN01002383">
    <property type="protein sequence ID" value="RNA28503.1"/>
    <property type="molecule type" value="Genomic_DNA"/>
</dbReference>
<proteinExistence type="predicted"/>
<dbReference type="AlphaFoldDB" id="A0A3M7RY35"/>